<gene>
    <name evidence="2" type="ORF">F4Y60_06690</name>
</gene>
<feature type="non-terminal residue" evidence="2">
    <location>
        <position position="73"/>
    </location>
</feature>
<feature type="transmembrane region" description="Helical" evidence="1">
    <location>
        <begin position="38"/>
        <end position="65"/>
    </location>
</feature>
<dbReference type="GO" id="GO:0008818">
    <property type="term" value="F:cobalamin 5'-phosphate synthase activity"/>
    <property type="evidence" value="ECO:0007669"/>
    <property type="project" value="InterPro"/>
</dbReference>
<evidence type="ECO:0000313" key="2">
    <source>
        <dbReference type="EMBL" id="MXY33765.1"/>
    </source>
</evidence>
<evidence type="ECO:0000256" key="1">
    <source>
        <dbReference type="SAM" id="Phobius"/>
    </source>
</evidence>
<dbReference type="InterPro" id="IPR003805">
    <property type="entry name" value="CobS"/>
</dbReference>
<dbReference type="AlphaFoldDB" id="A0A6B0XZX9"/>
<dbReference type="EMBL" id="VXRY01000268">
    <property type="protein sequence ID" value="MXY33765.1"/>
    <property type="molecule type" value="Genomic_DNA"/>
</dbReference>
<keyword evidence="1" id="KW-1133">Transmembrane helix</keyword>
<dbReference type="Pfam" id="PF02654">
    <property type="entry name" value="CobS"/>
    <property type="match status" value="1"/>
</dbReference>
<dbReference type="GO" id="GO:0051073">
    <property type="term" value="F:adenosylcobinamide-GDP ribazoletransferase activity"/>
    <property type="evidence" value="ECO:0007669"/>
    <property type="project" value="InterPro"/>
</dbReference>
<protein>
    <submittedName>
        <fullName evidence="2">Adenosylcobinamide-GDP ribazoletransferase</fullName>
    </submittedName>
</protein>
<proteinExistence type="predicted"/>
<dbReference type="GO" id="GO:0009236">
    <property type="term" value="P:cobalamin biosynthetic process"/>
    <property type="evidence" value="ECO:0007669"/>
    <property type="project" value="UniProtKB-UniPathway"/>
</dbReference>
<name>A0A6B0XZX9_9RHOB</name>
<comment type="caution">
    <text evidence="2">The sequence shown here is derived from an EMBL/GenBank/DDBJ whole genome shotgun (WGS) entry which is preliminary data.</text>
</comment>
<dbReference type="UniPathway" id="UPA00148">
    <property type="reaction ID" value="UER00238"/>
</dbReference>
<reference evidence="2" key="1">
    <citation type="submission" date="2019-09" db="EMBL/GenBank/DDBJ databases">
        <title>Characterisation of the sponge microbiome using genome-centric metagenomics.</title>
        <authorList>
            <person name="Engelberts J.P."/>
            <person name="Robbins S.J."/>
            <person name="De Goeij J.M."/>
            <person name="Aranda M."/>
            <person name="Bell S.C."/>
            <person name="Webster N.S."/>
        </authorList>
    </citation>
    <scope>NUCLEOTIDE SEQUENCE</scope>
    <source>
        <strain evidence="2">SB0664_bin_43</strain>
    </source>
</reference>
<organism evidence="2">
    <name type="scientific">Boseongicola sp. SB0664_bin_43</name>
    <dbReference type="NCBI Taxonomy" id="2604844"/>
    <lineage>
        <taxon>Bacteria</taxon>
        <taxon>Pseudomonadati</taxon>
        <taxon>Pseudomonadota</taxon>
        <taxon>Alphaproteobacteria</taxon>
        <taxon>Rhodobacterales</taxon>
        <taxon>Paracoccaceae</taxon>
        <taxon>Boseongicola</taxon>
    </lineage>
</organism>
<accession>A0A6B0XZX9</accession>
<keyword evidence="1" id="KW-0812">Transmembrane</keyword>
<sequence>MNMVRARWIETKLAFAFLTRLPCGPAPGRQIAIGSAAWAFPLVGIVVGLVSGSVYLVATLALPALPSAILAMI</sequence>
<keyword evidence="1" id="KW-0472">Membrane</keyword>
<keyword evidence="2" id="KW-0808">Transferase</keyword>